<dbReference type="SUPFAM" id="SSF53335">
    <property type="entry name" value="S-adenosyl-L-methionine-dependent methyltransferases"/>
    <property type="match status" value="1"/>
</dbReference>
<evidence type="ECO:0000313" key="2">
    <source>
        <dbReference type="EMBL" id="QHI72301.1"/>
    </source>
</evidence>
<dbReference type="GO" id="GO:0032259">
    <property type="term" value="P:methylation"/>
    <property type="evidence" value="ECO:0007669"/>
    <property type="project" value="UniProtKB-KW"/>
</dbReference>
<name>A0A6P1MEQ1_9FIRM</name>
<dbReference type="InterPro" id="IPR029063">
    <property type="entry name" value="SAM-dependent_MTases_sf"/>
</dbReference>
<dbReference type="Proteomes" id="UP000463883">
    <property type="component" value="Chromosome"/>
</dbReference>
<keyword evidence="3" id="KW-1185">Reference proteome</keyword>
<evidence type="ECO:0000313" key="3">
    <source>
        <dbReference type="Proteomes" id="UP000463883"/>
    </source>
</evidence>
<proteinExistence type="predicted"/>
<keyword evidence="2" id="KW-0489">Methyltransferase</keyword>
<dbReference type="EMBL" id="CP047591">
    <property type="protein sequence ID" value="QHI72301.1"/>
    <property type="molecule type" value="Genomic_DNA"/>
</dbReference>
<dbReference type="PANTHER" id="PTHR43861">
    <property type="entry name" value="TRANS-ACONITATE 2-METHYLTRANSFERASE-RELATED"/>
    <property type="match status" value="1"/>
</dbReference>
<dbReference type="PANTHER" id="PTHR43861:SF6">
    <property type="entry name" value="METHYLTRANSFERASE TYPE 11"/>
    <property type="match status" value="1"/>
</dbReference>
<dbReference type="AlphaFoldDB" id="A0A6P1MEQ1"/>
<dbReference type="KEGG" id="amic:Ami3637_07680"/>
<reference evidence="2 3" key="1">
    <citation type="submission" date="2020-01" db="EMBL/GenBank/DDBJ databases">
        <title>Genomic analysis of Aminipila sp. CBA3637.</title>
        <authorList>
            <person name="Kim Y.B."/>
            <person name="Roh S.W."/>
        </authorList>
    </citation>
    <scope>NUCLEOTIDE SEQUENCE [LARGE SCALE GENOMIC DNA]</scope>
    <source>
        <strain evidence="2 3">CBA3637</strain>
    </source>
</reference>
<organism evidence="2 3">
    <name type="scientific">Aminipila terrae</name>
    <dbReference type="NCBI Taxonomy" id="2697030"/>
    <lineage>
        <taxon>Bacteria</taxon>
        <taxon>Bacillati</taxon>
        <taxon>Bacillota</taxon>
        <taxon>Clostridia</taxon>
        <taxon>Peptostreptococcales</taxon>
        <taxon>Anaerovoracaceae</taxon>
        <taxon>Aminipila</taxon>
    </lineage>
</organism>
<dbReference type="InterPro" id="IPR025714">
    <property type="entry name" value="Methyltranfer_dom"/>
</dbReference>
<dbReference type="CDD" id="cd02440">
    <property type="entry name" value="AdoMet_MTases"/>
    <property type="match status" value="1"/>
</dbReference>
<accession>A0A6P1MEQ1</accession>
<keyword evidence="2" id="KW-0808">Transferase</keyword>
<evidence type="ECO:0000259" key="1">
    <source>
        <dbReference type="Pfam" id="PF13847"/>
    </source>
</evidence>
<dbReference type="Gene3D" id="3.40.50.150">
    <property type="entry name" value="Vaccinia Virus protein VP39"/>
    <property type="match status" value="1"/>
</dbReference>
<sequence length="209" mass="24525">MEDTINSKDYWNIRFKGDWQEAEGVEQTEFFGNIICEFLPQWLTEQIKENHFNICDMGCALGGAVKIISEQLKCKVQGYDFSEEAIKIARELYPDYEFNVLDLNYIPEEFKCDISICSNVLEHFEDPWNIVNNLMKVTNKYVILLCPYQEKLEVDEHVYYFSDEVIPVRISGYNLVHKSVIDAEAKTPTYYPGMEILLIYARMVQLRNV</sequence>
<gene>
    <name evidence="2" type="ORF">Ami3637_07680</name>
</gene>
<dbReference type="RefSeq" id="WP_162362070.1">
    <property type="nucleotide sequence ID" value="NZ_CP047591.1"/>
</dbReference>
<dbReference type="GO" id="GO:0008168">
    <property type="term" value="F:methyltransferase activity"/>
    <property type="evidence" value="ECO:0007669"/>
    <property type="project" value="UniProtKB-KW"/>
</dbReference>
<protein>
    <submittedName>
        <fullName evidence="2">Methyltransferase domain-containing protein</fullName>
    </submittedName>
</protein>
<feature type="domain" description="Methyltransferase" evidence="1">
    <location>
        <begin position="50"/>
        <end position="146"/>
    </location>
</feature>
<dbReference type="Pfam" id="PF13847">
    <property type="entry name" value="Methyltransf_31"/>
    <property type="match status" value="1"/>
</dbReference>